<dbReference type="EMBL" id="CP014639">
    <property type="protein sequence ID" value="ANH78240.1"/>
    <property type="molecule type" value="Genomic_DNA"/>
</dbReference>
<dbReference type="InterPro" id="IPR007211">
    <property type="entry name" value="DUF378"/>
</dbReference>
<feature type="compositionally biased region" description="Low complexity" evidence="1">
    <location>
        <begin position="73"/>
        <end position="87"/>
    </location>
</feature>
<reference evidence="4" key="1">
    <citation type="submission" date="2016-03" db="EMBL/GenBank/DDBJ databases">
        <title>Culture-independent genomics supports pathogen discovery for uncultivable bacteria within the genus Chlamydia.</title>
        <authorList>
            <person name="Taylor-Brown A."/>
            <person name="Bachmann N.L."/>
            <person name="Borel N."/>
            <person name="Polkinghorne A."/>
        </authorList>
    </citation>
    <scope>NUCLEOTIDE SEQUENCE [LARGE SCALE GENOMIC DNA]</scope>
    <source>
        <strain evidence="4">2742-308</strain>
    </source>
</reference>
<evidence type="ECO:0000256" key="1">
    <source>
        <dbReference type="SAM" id="MobiDB-lite"/>
    </source>
</evidence>
<keyword evidence="2" id="KW-0472">Membrane</keyword>
<dbReference type="Proteomes" id="UP000078162">
    <property type="component" value="Chromosome"/>
</dbReference>
<evidence type="ECO:0000256" key="2">
    <source>
        <dbReference type="SAM" id="Phobius"/>
    </source>
</evidence>
<gene>
    <name evidence="3" type="ORF">Cs308_0064</name>
</gene>
<dbReference type="AlphaFoldDB" id="A0A1A9HTB9"/>
<dbReference type="KEGG" id="csaz:Cs308_0064"/>
<feature type="region of interest" description="Disordered" evidence="1">
    <location>
        <begin position="73"/>
        <end position="95"/>
    </location>
</feature>
<organism evidence="3 4">
    <name type="scientific">Candidatus Chlamydia sanziniae</name>
    <dbReference type="NCBI Taxonomy" id="1806891"/>
    <lineage>
        <taxon>Bacteria</taxon>
        <taxon>Pseudomonadati</taxon>
        <taxon>Chlamydiota</taxon>
        <taxon>Chlamydiia</taxon>
        <taxon>Chlamydiales</taxon>
        <taxon>Chlamydiaceae</taxon>
        <taxon>Chlamydia/Chlamydophila group</taxon>
        <taxon>Chlamydia</taxon>
    </lineage>
</organism>
<evidence type="ECO:0000313" key="3">
    <source>
        <dbReference type="EMBL" id="ANH78240.1"/>
    </source>
</evidence>
<dbReference type="PANTHER" id="PTHR37304:SF1">
    <property type="entry name" value="MEMBRANE PROTEIN"/>
    <property type="match status" value="1"/>
</dbReference>
<keyword evidence="4" id="KW-1185">Reference proteome</keyword>
<dbReference type="Pfam" id="PF04070">
    <property type="entry name" value="DUF378"/>
    <property type="match status" value="1"/>
</dbReference>
<evidence type="ECO:0000313" key="4">
    <source>
        <dbReference type="Proteomes" id="UP000078162"/>
    </source>
</evidence>
<dbReference type="PANTHER" id="PTHR37304">
    <property type="entry name" value="MEMBRANE PROTEIN-RELATED"/>
    <property type="match status" value="1"/>
</dbReference>
<keyword evidence="2" id="KW-1133">Transmembrane helix</keyword>
<dbReference type="RefSeq" id="WP_066481251.1">
    <property type="nucleotide sequence ID" value="NZ_CP014639.1"/>
</dbReference>
<proteinExistence type="predicted"/>
<name>A0A1A9HTB9_9CHLA</name>
<dbReference type="OrthoDB" id="19060at2"/>
<protein>
    <submittedName>
        <fullName evidence="3">Uncharacterized protein</fullName>
    </submittedName>
</protein>
<feature type="transmembrane region" description="Helical" evidence="2">
    <location>
        <begin position="48"/>
        <end position="65"/>
    </location>
</feature>
<accession>A0A1A9HTB9</accession>
<feature type="transmembrane region" description="Helical" evidence="2">
    <location>
        <begin position="6"/>
        <end position="27"/>
    </location>
</feature>
<dbReference type="STRING" id="1806891.Cs308_0064"/>
<sequence>MLGKFVRGLSSLILVLSALNVGILGITHQKVNLIAKLCGGAATSATQLAYIVIGIAGIICLFSFFRGCCIKKSSCSKGDSCSTGSCSTHHPTRNE</sequence>
<keyword evidence="2" id="KW-0812">Transmembrane</keyword>
<dbReference type="PATRIC" id="fig|1806891.3.peg.62"/>